<accession>A0ABX2TBU3</accession>
<keyword evidence="2" id="KW-1185">Reference proteome</keyword>
<proteinExistence type="predicted"/>
<protein>
    <recommendedName>
        <fullName evidence="3">DUF1127 domain-containing protein</fullName>
    </recommendedName>
</protein>
<name>A0ABX2TBU3_9PROT</name>
<evidence type="ECO:0000313" key="2">
    <source>
        <dbReference type="Proteomes" id="UP000584642"/>
    </source>
</evidence>
<organism evidence="1 2">
    <name type="scientific">Azospirillum oleiclasticum</name>
    <dbReference type="NCBI Taxonomy" id="2735135"/>
    <lineage>
        <taxon>Bacteria</taxon>
        <taxon>Pseudomonadati</taxon>
        <taxon>Pseudomonadota</taxon>
        <taxon>Alphaproteobacteria</taxon>
        <taxon>Rhodospirillales</taxon>
        <taxon>Azospirillaceae</taxon>
        <taxon>Azospirillum</taxon>
    </lineage>
</organism>
<dbReference type="Proteomes" id="UP000584642">
    <property type="component" value="Unassembled WGS sequence"/>
</dbReference>
<dbReference type="RefSeq" id="WP_180283036.1">
    <property type="nucleotide sequence ID" value="NZ_JABFDB010000011.1"/>
</dbReference>
<comment type="caution">
    <text evidence="1">The sequence shown here is derived from an EMBL/GenBank/DDBJ whole genome shotgun (WGS) entry which is preliminary data.</text>
</comment>
<evidence type="ECO:0008006" key="3">
    <source>
        <dbReference type="Google" id="ProtNLM"/>
    </source>
</evidence>
<sequence>MVGLRIAGFSGGALAGLLEALAERRRRRATERELRRLLRAGPHLLRDAGVDEATARRLLAQGSYPQRVWEN</sequence>
<dbReference type="EMBL" id="JABFDB010000011">
    <property type="protein sequence ID" value="NYZ21265.1"/>
    <property type="molecule type" value="Genomic_DNA"/>
</dbReference>
<reference evidence="1 2" key="1">
    <citation type="submission" date="2020-05" db="EMBL/GenBank/DDBJ databases">
        <title>Azospirillum oleiclasticum sp. nov, a nitrogen-fixing and heavy crude oil-emulsifying bacterium isolated from the crude oil of Yumen Oilfield.</title>
        <authorList>
            <person name="Wu D."/>
            <person name="Cai M."/>
            <person name="Zhang X."/>
        </authorList>
    </citation>
    <scope>NUCLEOTIDE SEQUENCE [LARGE SCALE GENOMIC DNA]</scope>
    <source>
        <strain evidence="1 2">ROY-1-1-2</strain>
    </source>
</reference>
<evidence type="ECO:0000313" key="1">
    <source>
        <dbReference type="EMBL" id="NYZ21265.1"/>
    </source>
</evidence>
<gene>
    <name evidence="1" type="ORF">HND93_16235</name>
</gene>